<accession>A0A3D3R102</accession>
<dbReference type="SUPFAM" id="SSF52266">
    <property type="entry name" value="SGNH hydrolase"/>
    <property type="match status" value="1"/>
</dbReference>
<dbReference type="InterPro" id="IPR013830">
    <property type="entry name" value="SGNH_hydro"/>
</dbReference>
<evidence type="ECO:0000259" key="2">
    <source>
        <dbReference type="Pfam" id="PF13472"/>
    </source>
</evidence>
<reference evidence="3 4" key="1">
    <citation type="journal article" date="2018" name="Nat. Biotechnol.">
        <title>A standardized bacterial taxonomy based on genome phylogeny substantially revises the tree of life.</title>
        <authorList>
            <person name="Parks D.H."/>
            <person name="Chuvochina M."/>
            <person name="Waite D.W."/>
            <person name="Rinke C."/>
            <person name="Skarshewski A."/>
            <person name="Chaumeil P.A."/>
            <person name="Hugenholtz P."/>
        </authorList>
    </citation>
    <scope>NUCLEOTIDE SEQUENCE [LARGE SCALE GENOMIC DNA]</scope>
    <source>
        <strain evidence="3">UBA9375</strain>
    </source>
</reference>
<evidence type="ECO:0000256" key="1">
    <source>
        <dbReference type="SAM" id="SignalP"/>
    </source>
</evidence>
<dbReference type="EMBL" id="DQAY01000035">
    <property type="protein sequence ID" value="HCO22531.1"/>
    <property type="molecule type" value="Genomic_DNA"/>
</dbReference>
<dbReference type="Gene3D" id="3.40.50.1110">
    <property type="entry name" value="SGNH hydrolase"/>
    <property type="match status" value="1"/>
</dbReference>
<feature type="signal peptide" evidence="1">
    <location>
        <begin position="1"/>
        <end position="23"/>
    </location>
</feature>
<dbReference type="CDD" id="cd00229">
    <property type="entry name" value="SGNH_hydrolase"/>
    <property type="match status" value="1"/>
</dbReference>
<dbReference type="Pfam" id="PF13472">
    <property type="entry name" value="Lipase_GDSL_2"/>
    <property type="match status" value="1"/>
</dbReference>
<keyword evidence="3" id="KW-0378">Hydrolase</keyword>
<dbReference type="InterPro" id="IPR036514">
    <property type="entry name" value="SGNH_hydro_sf"/>
</dbReference>
<dbReference type="PANTHER" id="PTHR30383">
    <property type="entry name" value="THIOESTERASE 1/PROTEASE 1/LYSOPHOSPHOLIPASE L1"/>
    <property type="match status" value="1"/>
</dbReference>
<dbReference type="InterPro" id="IPR051532">
    <property type="entry name" value="Ester_Hydrolysis_Enzymes"/>
</dbReference>
<dbReference type="PANTHER" id="PTHR30383:SF26">
    <property type="entry name" value="SGNH HYDROLASE-TYPE ESTERASE DOMAIN-CONTAINING PROTEIN"/>
    <property type="match status" value="1"/>
</dbReference>
<sequence>MKSILLLTLFSAFLLAGTPVVFAEEQASEAWKKLVRSPRFNKRPTFQFVENDPRLPNVFLYGDSISIAYTDATREALKGKANVYRLYCNGGDSSSVITKMKTMHDTMRNPQLVGHWDFDWDVIHFNVGLHDLKYLNGKKLDRVNGKQVTSTADYEKNLRAIIAYLKELAPKAKLIFVTTTPVPEGEAGRIAGDAAKYNKVALKVLKDYPEIGVNDLYAFTKPHHAEWWTRPGNVHFNSEGATAQGKESARVIEQELKKRD</sequence>
<feature type="domain" description="SGNH hydrolase-type esterase" evidence="2">
    <location>
        <begin position="61"/>
        <end position="241"/>
    </location>
</feature>
<gene>
    <name evidence="3" type="ORF">DIT97_05510</name>
</gene>
<proteinExistence type="predicted"/>
<feature type="chain" id="PRO_5017747823" evidence="1">
    <location>
        <begin position="24"/>
        <end position="260"/>
    </location>
</feature>
<evidence type="ECO:0000313" key="4">
    <source>
        <dbReference type="Proteomes" id="UP000263642"/>
    </source>
</evidence>
<protein>
    <submittedName>
        <fullName evidence="3">SGNH/GDSL hydrolase family protein</fullName>
    </submittedName>
</protein>
<organism evidence="3 4">
    <name type="scientific">Gimesia maris</name>
    <dbReference type="NCBI Taxonomy" id="122"/>
    <lineage>
        <taxon>Bacteria</taxon>
        <taxon>Pseudomonadati</taxon>
        <taxon>Planctomycetota</taxon>
        <taxon>Planctomycetia</taxon>
        <taxon>Planctomycetales</taxon>
        <taxon>Planctomycetaceae</taxon>
        <taxon>Gimesia</taxon>
    </lineage>
</organism>
<name>A0A3D3R102_9PLAN</name>
<dbReference type="Proteomes" id="UP000263642">
    <property type="component" value="Unassembled WGS sequence"/>
</dbReference>
<dbReference type="GO" id="GO:0004622">
    <property type="term" value="F:phosphatidylcholine lysophospholipase activity"/>
    <property type="evidence" value="ECO:0007669"/>
    <property type="project" value="TreeGrafter"/>
</dbReference>
<comment type="caution">
    <text evidence="3">The sequence shown here is derived from an EMBL/GenBank/DDBJ whole genome shotgun (WGS) entry which is preliminary data.</text>
</comment>
<evidence type="ECO:0000313" key="3">
    <source>
        <dbReference type="EMBL" id="HCO22531.1"/>
    </source>
</evidence>
<keyword evidence="1" id="KW-0732">Signal</keyword>
<dbReference type="AlphaFoldDB" id="A0A3D3R102"/>